<feature type="transmembrane region" description="Helical" evidence="2">
    <location>
        <begin position="86"/>
        <end position="107"/>
    </location>
</feature>
<sequence length="231" mass="26391">MRSKCRRPLKTLPDTAACHRSRSCATSSSERNASRRTLQSRGRSITQKVHSLKLHFLVYIYKKKIKNNALAPMDENSPRFIPVDEFFIRGIFYGILFVFLFLIKTLIHCCVESQNGEGSEVTTPFMGFVGFNGVSRTYREGRESLPAGNGSEVEDIVESIFQSEREANNRNKVQILSARRNKASIACLQNRLPMEGMPPRGGEGGWKRHGWGIRGVQKRKDREERKNRRTN</sequence>
<feature type="compositionally biased region" description="Basic residues" evidence="1">
    <location>
        <begin position="207"/>
        <end position="217"/>
    </location>
</feature>
<organism evidence="3 4">
    <name type="scientific">Cardiocondyla obscurior</name>
    <dbReference type="NCBI Taxonomy" id="286306"/>
    <lineage>
        <taxon>Eukaryota</taxon>
        <taxon>Metazoa</taxon>
        <taxon>Ecdysozoa</taxon>
        <taxon>Arthropoda</taxon>
        <taxon>Hexapoda</taxon>
        <taxon>Insecta</taxon>
        <taxon>Pterygota</taxon>
        <taxon>Neoptera</taxon>
        <taxon>Endopterygota</taxon>
        <taxon>Hymenoptera</taxon>
        <taxon>Apocrita</taxon>
        <taxon>Aculeata</taxon>
        <taxon>Formicoidea</taxon>
        <taxon>Formicidae</taxon>
        <taxon>Myrmicinae</taxon>
        <taxon>Cardiocondyla</taxon>
    </lineage>
</organism>
<keyword evidence="2" id="KW-0472">Membrane</keyword>
<feature type="region of interest" description="Disordered" evidence="1">
    <location>
        <begin position="192"/>
        <end position="231"/>
    </location>
</feature>
<protein>
    <submittedName>
        <fullName evidence="3">Uncharacterized protein</fullName>
    </submittedName>
</protein>
<keyword evidence="2" id="KW-0812">Transmembrane</keyword>
<keyword evidence="4" id="KW-1185">Reference proteome</keyword>
<feature type="compositionally biased region" description="Basic and acidic residues" evidence="1">
    <location>
        <begin position="218"/>
        <end position="231"/>
    </location>
</feature>
<evidence type="ECO:0000313" key="3">
    <source>
        <dbReference type="EMBL" id="KAL0100066.1"/>
    </source>
</evidence>
<reference evidence="3 4" key="1">
    <citation type="submission" date="2023-03" db="EMBL/GenBank/DDBJ databases">
        <title>High recombination rates correlate with genetic variation in Cardiocondyla obscurior ants.</title>
        <authorList>
            <person name="Errbii M."/>
        </authorList>
    </citation>
    <scope>NUCLEOTIDE SEQUENCE [LARGE SCALE GENOMIC DNA]</scope>
    <source>
        <strain evidence="3">Alpha-2009</strain>
        <tissue evidence="3">Whole body</tissue>
    </source>
</reference>
<accession>A0AAW2ECU3</accession>
<evidence type="ECO:0000256" key="2">
    <source>
        <dbReference type="SAM" id="Phobius"/>
    </source>
</evidence>
<evidence type="ECO:0000313" key="4">
    <source>
        <dbReference type="Proteomes" id="UP001430953"/>
    </source>
</evidence>
<name>A0AAW2ECU3_9HYME</name>
<evidence type="ECO:0000256" key="1">
    <source>
        <dbReference type="SAM" id="MobiDB-lite"/>
    </source>
</evidence>
<comment type="caution">
    <text evidence="3">The sequence shown here is derived from an EMBL/GenBank/DDBJ whole genome shotgun (WGS) entry which is preliminary data.</text>
</comment>
<dbReference type="EMBL" id="JADYXP020000026">
    <property type="protein sequence ID" value="KAL0100066.1"/>
    <property type="molecule type" value="Genomic_DNA"/>
</dbReference>
<keyword evidence="2" id="KW-1133">Transmembrane helix</keyword>
<dbReference type="AlphaFoldDB" id="A0AAW2ECU3"/>
<gene>
    <name evidence="3" type="ORF">PUN28_019494</name>
</gene>
<proteinExistence type="predicted"/>
<dbReference type="Proteomes" id="UP001430953">
    <property type="component" value="Unassembled WGS sequence"/>
</dbReference>